<keyword evidence="3 6" id="KW-0812">Transmembrane</keyword>
<dbReference type="Proteomes" id="UP000196877">
    <property type="component" value="Chromosome"/>
</dbReference>
<evidence type="ECO:0000313" key="8">
    <source>
        <dbReference type="EMBL" id="ASB91210.1"/>
    </source>
</evidence>
<dbReference type="RefSeq" id="WP_006640091.1">
    <property type="nucleotide sequence ID" value="NZ_BORD01000008.1"/>
</dbReference>
<dbReference type="InterPro" id="IPR051791">
    <property type="entry name" value="Pra-immunoreactive"/>
</dbReference>
<dbReference type="PANTHER" id="PTHR36115">
    <property type="entry name" value="PROLINE-RICH ANTIGEN HOMOLOG-RELATED"/>
    <property type="match status" value="1"/>
</dbReference>
<dbReference type="GeneID" id="92851356"/>
<name>A0ABM6LP39_9BACI</name>
<keyword evidence="9" id="KW-1185">Reference proteome</keyword>
<comment type="subcellular location">
    <subcellularLocation>
        <location evidence="1">Cell membrane</location>
        <topology evidence="1">Multi-pass membrane protein</topology>
    </subcellularLocation>
</comment>
<dbReference type="EMBL" id="CP021920">
    <property type="protein sequence ID" value="ASB91210.1"/>
    <property type="molecule type" value="Genomic_DNA"/>
</dbReference>
<sequence>MQYAGFWVRAGALLTDCVITVGLHLSSALIFGGGSPGVLCTAVLVYLFYPLFMPLTNLQGTIGKAVFRIRIVSSENGQPITFRQAVIRYFAAWVHIISRLFYLTVAFSEKKQAVHDFAAKTYVIKKT</sequence>
<reference evidence="8 9" key="1">
    <citation type="submission" date="2017-06" db="EMBL/GenBank/DDBJ databases">
        <title>Genome sequence of Bacillus sonorensis strain SRCM101395.</title>
        <authorList>
            <person name="Cho S.H."/>
        </authorList>
    </citation>
    <scope>NUCLEOTIDE SEQUENCE [LARGE SCALE GENOMIC DNA]</scope>
    <source>
        <strain evidence="8 9">SRCM101395</strain>
    </source>
</reference>
<dbReference type="InterPro" id="IPR010432">
    <property type="entry name" value="RDD"/>
</dbReference>
<feature type="domain" description="RDD" evidence="7">
    <location>
        <begin position="3"/>
        <end position="120"/>
    </location>
</feature>
<dbReference type="PANTHER" id="PTHR36115:SF4">
    <property type="entry name" value="MEMBRANE PROTEIN"/>
    <property type="match status" value="1"/>
</dbReference>
<feature type="transmembrane region" description="Helical" evidence="6">
    <location>
        <begin position="30"/>
        <end position="49"/>
    </location>
</feature>
<evidence type="ECO:0000313" key="9">
    <source>
        <dbReference type="Proteomes" id="UP000196877"/>
    </source>
</evidence>
<keyword evidence="2" id="KW-1003">Cell membrane</keyword>
<dbReference type="Pfam" id="PF06271">
    <property type="entry name" value="RDD"/>
    <property type="match status" value="1"/>
</dbReference>
<gene>
    <name evidence="8" type="ORF">S101395_04722</name>
</gene>
<evidence type="ECO:0000256" key="3">
    <source>
        <dbReference type="ARBA" id="ARBA00022692"/>
    </source>
</evidence>
<accession>A0ABM6LP39</accession>
<keyword evidence="5 6" id="KW-0472">Membrane</keyword>
<evidence type="ECO:0000256" key="2">
    <source>
        <dbReference type="ARBA" id="ARBA00022475"/>
    </source>
</evidence>
<protein>
    <recommendedName>
        <fullName evidence="7">RDD domain-containing protein</fullName>
    </recommendedName>
</protein>
<evidence type="ECO:0000259" key="7">
    <source>
        <dbReference type="Pfam" id="PF06271"/>
    </source>
</evidence>
<feature type="transmembrane region" description="Helical" evidence="6">
    <location>
        <begin position="86"/>
        <end position="107"/>
    </location>
</feature>
<keyword evidence="4 6" id="KW-1133">Transmembrane helix</keyword>
<proteinExistence type="predicted"/>
<evidence type="ECO:0000256" key="4">
    <source>
        <dbReference type="ARBA" id="ARBA00022989"/>
    </source>
</evidence>
<evidence type="ECO:0000256" key="6">
    <source>
        <dbReference type="SAM" id="Phobius"/>
    </source>
</evidence>
<evidence type="ECO:0000256" key="5">
    <source>
        <dbReference type="ARBA" id="ARBA00023136"/>
    </source>
</evidence>
<evidence type="ECO:0000256" key="1">
    <source>
        <dbReference type="ARBA" id="ARBA00004651"/>
    </source>
</evidence>
<organism evidence="8 9">
    <name type="scientific">Bacillus sonorensis</name>
    <dbReference type="NCBI Taxonomy" id="119858"/>
    <lineage>
        <taxon>Bacteria</taxon>
        <taxon>Bacillati</taxon>
        <taxon>Bacillota</taxon>
        <taxon>Bacilli</taxon>
        <taxon>Bacillales</taxon>
        <taxon>Bacillaceae</taxon>
        <taxon>Bacillus</taxon>
    </lineage>
</organism>